<evidence type="ECO:0000256" key="1">
    <source>
        <dbReference type="ARBA" id="ARBA00004141"/>
    </source>
</evidence>
<dbReference type="PRINTS" id="PR01333">
    <property type="entry name" value="2POREKCHANEL"/>
</dbReference>
<feature type="transmembrane region" description="Helical" evidence="9">
    <location>
        <begin position="136"/>
        <end position="158"/>
    </location>
</feature>
<dbReference type="SUPFAM" id="SSF81324">
    <property type="entry name" value="Voltage-gated potassium channels"/>
    <property type="match status" value="2"/>
</dbReference>
<keyword evidence="6 9" id="KW-0472">Membrane</keyword>
<keyword evidence="5 8" id="KW-0406">Ion transport</keyword>
<feature type="transmembrane region" description="Helical" evidence="9">
    <location>
        <begin position="164"/>
        <end position="185"/>
    </location>
</feature>
<evidence type="ECO:0000256" key="9">
    <source>
        <dbReference type="SAM" id="Phobius"/>
    </source>
</evidence>
<dbReference type="PANTHER" id="PTHR11003:SF325">
    <property type="entry name" value="POTASSIUM CHANNEL DOMAIN-CONTAINING PROTEIN"/>
    <property type="match status" value="1"/>
</dbReference>
<dbReference type="InterPro" id="IPR013099">
    <property type="entry name" value="K_chnl_dom"/>
</dbReference>
<evidence type="ECO:0000259" key="10">
    <source>
        <dbReference type="Pfam" id="PF07885"/>
    </source>
</evidence>
<name>A0ABR1BFS2_POLSC</name>
<feature type="domain" description="Potassium channel" evidence="10">
    <location>
        <begin position="7"/>
        <end position="46"/>
    </location>
</feature>
<feature type="transmembrane region" description="Helical" evidence="9">
    <location>
        <begin position="205"/>
        <end position="229"/>
    </location>
</feature>
<comment type="similarity">
    <text evidence="8">Belongs to the two pore domain potassium channel (TC 1.A.1.8) family.</text>
</comment>
<accession>A0ABR1BFS2</accession>
<evidence type="ECO:0000256" key="3">
    <source>
        <dbReference type="ARBA" id="ARBA00022692"/>
    </source>
</evidence>
<dbReference type="Gene3D" id="1.10.287.70">
    <property type="match status" value="1"/>
</dbReference>
<gene>
    <name evidence="11" type="ORF">RUM44_012279</name>
</gene>
<proteinExistence type="inferred from homology"/>
<evidence type="ECO:0000313" key="11">
    <source>
        <dbReference type="EMBL" id="KAK6640583.1"/>
    </source>
</evidence>
<evidence type="ECO:0000256" key="8">
    <source>
        <dbReference type="RuleBase" id="RU003857"/>
    </source>
</evidence>
<comment type="caution">
    <text evidence="11">The sequence shown here is derived from an EMBL/GenBank/DDBJ whole genome shotgun (WGS) entry which is preliminary data.</text>
</comment>
<reference evidence="11 12" key="1">
    <citation type="submission" date="2023-09" db="EMBL/GenBank/DDBJ databases">
        <title>Genomes of two closely related lineages of the louse Polyplax serrata with different host specificities.</title>
        <authorList>
            <person name="Martinu J."/>
            <person name="Tarabai H."/>
            <person name="Stefka J."/>
            <person name="Hypsa V."/>
        </authorList>
    </citation>
    <scope>NUCLEOTIDE SEQUENCE [LARGE SCALE GENOMIC DNA]</scope>
    <source>
        <strain evidence="11">98ZLc_SE</strain>
    </source>
</reference>
<evidence type="ECO:0000313" key="12">
    <source>
        <dbReference type="Proteomes" id="UP001359485"/>
    </source>
</evidence>
<keyword evidence="7 8" id="KW-0407">Ion channel</keyword>
<keyword evidence="3 8" id="KW-0812">Transmembrane</keyword>
<evidence type="ECO:0000256" key="4">
    <source>
        <dbReference type="ARBA" id="ARBA00022989"/>
    </source>
</evidence>
<dbReference type="EMBL" id="JAWJWF010000001">
    <property type="protein sequence ID" value="KAK6640583.1"/>
    <property type="molecule type" value="Genomic_DNA"/>
</dbReference>
<evidence type="ECO:0000256" key="6">
    <source>
        <dbReference type="ARBA" id="ARBA00023136"/>
    </source>
</evidence>
<keyword evidence="4 9" id="KW-1133">Transmembrane helix</keyword>
<organism evidence="11 12">
    <name type="scientific">Polyplax serrata</name>
    <name type="common">Common mouse louse</name>
    <dbReference type="NCBI Taxonomy" id="468196"/>
    <lineage>
        <taxon>Eukaryota</taxon>
        <taxon>Metazoa</taxon>
        <taxon>Ecdysozoa</taxon>
        <taxon>Arthropoda</taxon>
        <taxon>Hexapoda</taxon>
        <taxon>Insecta</taxon>
        <taxon>Pterygota</taxon>
        <taxon>Neoptera</taxon>
        <taxon>Paraneoptera</taxon>
        <taxon>Psocodea</taxon>
        <taxon>Troctomorpha</taxon>
        <taxon>Phthiraptera</taxon>
        <taxon>Anoplura</taxon>
        <taxon>Polyplacidae</taxon>
        <taxon>Polyplax</taxon>
    </lineage>
</organism>
<dbReference type="InterPro" id="IPR003280">
    <property type="entry name" value="2pore_dom_K_chnl"/>
</dbReference>
<dbReference type="Pfam" id="PF07885">
    <property type="entry name" value="Ion_trans_2"/>
    <property type="match status" value="2"/>
</dbReference>
<comment type="subcellular location">
    <subcellularLocation>
        <location evidence="1">Membrane</location>
        <topology evidence="1">Multi-pass membrane protein</topology>
    </subcellularLocation>
</comment>
<keyword evidence="12" id="KW-1185">Reference proteome</keyword>
<keyword evidence="2 8" id="KW-0813">Transport</keyword>
<feature type="transmembrane region" description="Helical" evidence="9">
    <location>
        <begin position="24"/>
        <end position="45"/>
    </location>
</feature>
<evidence type="ECO:0000256" key="2">
    <source>
        <dbReference type="ARBA" id="ARBA00022448"/>
    </source>
</evidence>
<evidence type="ECO:0000256" key="7">
    <source>
        <dbReference type="ARBA" id="ARBA00023303"/>
    </source>
</evidence>
<protein>
    <recommendedName>
        <fullName evidence="10">Potassium channel domain-containing protein</fullName>
    </recommendedName>
</protein>
<dbReference type="Proteomes" id="UP001359485">
    <property type="component" value="Unassembled WGS sequence"/>
</dbReference>
<evidence type="ECO:0000256" key="5">
    <source>
        <dbReference type="ARBA" id="ARBA00023065"/>
    </source>
</evidence>
<dbReference type="PANTHER" id="PTHR11003">
    <property type="entry name" value="POTASSIUM CHANNEL, SUBFAMILY K"/>
    <property type="match status" value="1"/>
</dbReference>
<sequence>MNERSDVGYGSVAPRTPWGKLTSILYAIIGIPLMLIYLSTTGEILSSYFRAFYAKVFCINRKKPKSEKKSKTKSKTRTEATFLNASYGPKHNSIADGKIPLTTGSTEEMMKDRSGIYDCTTDVPALKHVCPHHATVNVPISFCLIIVLMYICGGAYLFHYIENWTYLESTFFCFVSLSTIGFGDLMPGLNHNMNLSKRSSATGEIISVAIASTYILMGMAMIAMCFNLVQEQAVVTIRKMTKFFGVAGHNPEDKDELEDEPDKNHVGFGQEKKNLVPILKQPNKILQTHTLPRRGREDDKARIRFDEFQRGSSTRCSGSSLIKSPGSTEALEYFVPRSVSEFNLAGIVTDVVLIPPPPQAVIRPSSAASVLRTGRLGDPILIGNGKTKEKMVTFEDDALTVANRKNLTAIEDVFM</sequence>
<feature type="domain" description="Potassium channel" evidence="10">
    <location>
        <begin position="145"/>
        <end position="231"/>
    </location>
</feature>